<accession>A0ABV0NPC5</accession>
<gene>
    <name evidence="1" type="ORF">GOODEAATRI_029067</name>
</gene>
<proteinExistence type="predicted"/>
<dbReference type="Proteomes" id="UP001476798">
    <property type="component" value="Unassembled WGS sequence"/>
</dbReference>
<reference evidence="1 2" key="1">
    <citation type="submission" date="2021-06" db="EMBL/GenBank/DDBJ databases">
        <authorList>
            <person name="Palmer J.M."/>
        </authorList>
    </citation>
    <scope>NUCLEOTIDE SEQUENCE [LARGE SCALE GENOMIC DNA]</scope>
    <source>
        <strain evidence="1 2">GA_2019</strain>
        <tissue evidence="1">Muscle</tissue>
    </source>
</reference>
<sequence length="124" mass="13607">MRCGGNPVQTGSSYGTAVLLRQSDRAAAVHVESACVRRVPHAGGHPEQKLDPWCVFPWWAELRVQPFPASIVSLFCGKGCEGACMLRSEETGRCCAQPSPNGNLRSHANSPSVLLERSYLWRLR</sequence>
<protein>
    <submittedName>
        <fullName evidence="1">Uncharacterized protein</fullName>
    </submittedName>
</protein>
<name>A0ABV0NPC5_9TELE</name>
<comment type="caution">
    <text evidence="1">The sequence shown here is derived from an EMBL/GenBank/DDBJ whole genome shotgun (WGS) entry which is preliminary data.</text>
</comment>
<evidence type="ECO:0000313" key="1">
    <source>
        <dbReference type="EMBL" id="MEQ2173160.1"/>
    </source>
</evidence>
<dbReference type="EMBL" id="JAHRIO010044172">
    <property type="protein sequence ID" value="MEQ2173160.1"/>
    <property type="molecule type" value="Genomic_DNA"/>
</dbReference>
<organism evidence="1 2">
    <name type="scientific">Goodea atripinnis</name>
    <dbReference type="NCBI Taxonomy" id="208336"/>
    <lineage>
        <taxon>Eukaryota</taxon>
        <taxon>Metazoa</taxon>
        <taxon>Chordata</taxon>
        <taxon>Craniata</taxon>
        <taxon>Vertebrata</taxon>
        <taxon>Euteleostomi</taxon>
        <taxon>Actinopterygii</taxon>
        <taxon>Neopterygii</taxon>
        <taxon>Teleostei</taxon>
        <taxon>Neoteleostei</taxon>
        <taxon>Acanthomorphata</taxon>
        <taxon>Ovalentaria</taxon>
        <taxon>Atherinomorphae</taxon>
        <taxon>Cyprinodontiformes</taxon>
        <taxon>Goodeidae</taxon>
        <taxon>Goodea</taxon>
    </lineage>
</organism>
<keyword evidence="2" id="KW-1185">Reference proteome</keyword>
<evidence type="ECO:0000313" key="2">
    <source>
        <dbReference type="Proteomes" id="UP001476798"/>
    </source>
</evidence>